<dbReference type="Pfam" id="PF18730">
    <property type="entry name" value="HEPN_Cthe2314"/>
    <property type="match status" value="1"/>
</dbReference>
<dbReference type="InterPro" id="IPR041394">
    <property type="entry name" value="HEPN_Cthe2314"/>
</dbReference>
<name>A0A7Z2ZLL0_9BACL</name>
<evidence type="ECO:0000313" key="2">
    <source>
        <dbReference type="EMBL" id="QJD84158.1"/>
    </source>
</evidence>
<dbReference type="KEGG" id="cheb:HH215_13800"/>
<dbReference type="EMBL" id="CP051680">
    <property type="protein sequence ID" value="QJD84158.1"/>
    <property type="molecule type" value="Genomic_DNA"/>
</dbReference>
<feature type="domain" description="Cthe-2314-like HEPN" evidence="1">
    <location>
        <begin position="51"/>
        <end position="228"/>
    </location>
</feature>
<dbReference type="AlphaFoldDB" id="A0A7Z2ZLL0"/>
<accession>A0A7Z2ZLL0</accession>
<dbReference type="RefSeq" id="WP_169280442.1">
    <property type="nucleotide sequence ID" value="NZ_CP051680.1"/>
</dbReference>
<dbReference type="Proteomes" id="UP000502248">
    <property type="component" value="Chromosome"/>
</dbReference>
<evidence type="ECO:0000313" key="3">
    <source>
        <dbReference type="Proteomes" id="UP000502248"/>
    </source>
</evidence>
<keyword evidence="3" id="KW-1185">Reference proteome</keyword>
<proteinExistence type="predicted"/>
<gene>
    <name evidence="2" type="ORF">HH215_13800</name>
</gene>
<reference evidence="2 3" key="1">
    <citation type="submission" date="2020-04" db="EMBL/GenBank/DDBJ databases">
        <title>Genome sequencing of novel species.</title>
        <authorList>
            <person name="Heo J."/>
            <person name="Kim S.-J."/>
            <person name="Kim J.-S."/>
            <person name="Hong S.-B."/>
            <person name="Kwon S.-W."/>
        </authorList>
    </citation>
    <scope>NUCLEOTIDE SEQUENCE [LARGE SCALE GENOMIC DNA]</scope>
    <source>
        <strain evidence="2 3">MFER-1</strain>
    </source>
</reference>
<protein>
    <recommendedName>
        <fullName evidence="1">Cthe-2314-like HEPN domain-containing protein</fullName>
    </recommendedName>
</protein>
<organism evidence="2 3">
    <name type="scientific">Cohnella herbarum</name>
    <dbReference type="NCBI Taxonomy" id="2728023"/>
    <lineage>
        <taxon>Bacteria</taxon>
        <taxon>Bacillati</taxon>
        <taxon>Bacillota</taxon>
        <taxon>Bacilli</taxon>
        <taxon>Bacillales</taxon>
        <taxon>Paenibacillaceae</taxon>
        <taxon>Cohnella</taxon>
    </lineage>
</organism>
<sequence length="236" mass="27919">MLRLLFGEQPKEWTGISLDTVQLIERFGLRTTEIADRLPEHSEKFRTYAIWAEGLLRSLDELEQSCFAAKRYAELIRHNHMDELSDEEILSYNRHVYFDKNAYIRVFALLDKLGTLLNHLLKLRTERIKAHFSYFTVLRNLRENHLHMDLMKPLNELKERSQVAMSRLRNRRNLEIHQMNAELKDDLNQSLANGGARRTIEDLIANMADLEQSLDMVVGSLNHSFRYACNWLRNYD</sequence>
<evidence type="ECO:0000259" key="1">
    <source>
        <dbReference type="Pfam" id="PF18730"/>
    </source>
</evidence>